<reference evidence="1 2" key="1">
    <citation type="journal article" date="2010" name="Science">
        <title>Genomic analysis of organismal complexity in the multicellular green alga Volvox carteri.</title>
        <authorList>
            <person name="Prochnik S.E."/>
            <person name="Umen J."/>
            <person name="Nedelcu A.M."/>
            <person name="Hallmann A."/>
            <person name="Miller S.M."/>
            <person name="Nishii I."/>
            <person name="Ferris P."/>
            <person name="Kuo A."/>
            <person name="Mitros T."/>
            <person name="Fritz-Laylin L.K."/>
            <person name="Hellsten U."/>
            <person name="Chapman J."/>
            <person name="Simakov O."/>
            <person name="Rensing S.A."/>
            <person name="Terry A."/>
            <person name="Pangilinan J."/>
            <person name="Kapitonov V."/>
            <person name="Jurka J."/>
            <person name="Salamov A."/>
            <person name="Shapiro H."/>
            <person name="Schmutz J."/>
            <person name="Grimwood J."/>
            <person name="Lindquist E."/>
            <person name="Lucas S."/>
            <person name="Grigoriev I.V."/>
            <person name="Schmitt R."/>
            <person name="Kirk D."/>
            <person name="Rokhsar D.S."/>
        </authorList>
    </citation>
    <scope>NUCLEOTIDE SEQUENCE [LARGE SCALE GENOMIC DNA]</scope>
    <source>
        <strain evidence="2">f. Nagariensis / Eve</strain>
    </source>
</reference>
<dbReference type="OrthoDB" id="529334at2759"/>
<dbReference type="Proteomes" id="UP000001058">
    <property type="component" value="Unassembled WGS sequence"/>
</dbReference>
<name>D8U309_VOLCA</name>
<protein>
    <submittedName>
        <fullName evidence="1">Uncharacterized protein</fullName>
    </submittedName>
</protein>
<dbReference type="AlphaFoldDB" id="D8U309"/>
<keyword evidence="2" id="KW-1185">Reference proteome</keyword>
<dbReference type="EMBL" id="GL378354">
    <property type="protein sequence ID" value="EFJ45898.1"/>
    <property type="molecule type" value="Genomic_DNA"/>
</dbReference>
<evidence type="ECO:0000313" key="2">
    <source>
        <dbReference type="Proteomes" id="UP000001058"/>
    </source>
</evidence>
<gene>
    <name evidence="1" type="ORF">VOLCADRAFT_105783</name>
</gene>
<dbReference type="InParanoid" id="D8U309"/>
<dbReference type="RefSeq" id="XP_002952976.1">
    <property type="nucleotide sequence ID" value="XM_002952930.1"/>
</dbReference>
<dbReference type="GeneID" id="9625695"/>
<sequence>MAKRSAEIFANHESVPAGALPFFVPSTKRIRSEGCGAPPSPSDPLNYHYQTLSSSSDEMNDANAADQAEAVSAHHLAAAPCCSYVPWHAGAGFQGIGSMEYLTTLGIKTPPDCLDARRFLEQLAGCLLGCQLASSDRASNTGVVGASLGTALWHSFAELNVLLARQFSELPTSMLRGYHSFTRAPRAQLWFRFAASQGGEMCEEMQAGMPGWLVLMRFLLEHILAPYPTASCVMYTIEVPPWLRTWCARWGQGSNTPLRILALFAYEAAGTPSPRTLYVPCIETAGF</sequence>
<organism evidence="2">
    <name type="scientific">Volvox carteri f. nagariensis</name>
    <dbReference type="NCBI Taxonomy" id="3068"/>
    <lineage>
        <taxon>Eukaryota</taxon>
        <taxon>Viridiplantae</taxon>
        <taxon>Chlorophyta</taxon>
        <taxon>core chlorophytes</taxon>
        <taxon>Chlorophyceae</taxon>
        <taxon>CS clade</taxon>
        <taxon>Chlamydomonadales</taxon>
        <taxon>Volvocaceae</taxon>
        <taxon>Volvox</taxon>
    </lineage>
</organism>
<proteinExistence type="predicted"/>
<dbReference type="KEGG" id="vcn:VOLCADRAFT_105783"/>
<evidence type="ECO:0000313" key="1">
    <source>
        <dbReference type="EMBL" id="EFJ45898.1"/>
    </source>
</evidence>
<accession>D8U309</accession>